<geneLocation type="plasmid" evidence="2 3">
    <name>unnamed1</name>
</geneLocation>
<dbReference type="KEGG" id="vbr:A6E01_19680"/>
<name>A0AAN1CU69_9VIBR</name>
<organism evidence="2 3">
    <name type="scientific">Vibrio breoganii</name>
    <dbReference type="NCBI Taxonomy" id="553239"/>
    <lineage>
        <taxon>Bacteria</taxon>
        <taxon>Pseudomonadati</taxon>
        <taxon>Pseudomonadota</taxon>
        <taxon>Gammaproteobacteria</taxon>
        <taxon>Vibrionales</taxon>
        <taxon>Vibrionaceae</taxon>
        <taxon>Vibrio</taxon>
    </lineage>
</organism>
<gene>
    <name evidence="2" type="ORF">A6E01_19680</name>
</gene>
<reference evidence="2 3" key="1">
    <citation type="submission" date="2016-06" db="EMBL/GenBank/DDBJ databases">
        <title>Adaptive Radiation by Waves of Gene Transfer Leads to Fine-Scale Resource Partitioning in Marine Microbes.</title>
        <authorList>
            <person name="Hehemann J.-H."/>
            <person name="Arevalo P."/>
            <person name="Datta M.S."/>
            <person name="Yu X."/>
            <person name="Corzett C."/>
            <person name="Henschel A."/>
            <person name="Preheim S.P."/>
            <person name="Timberlake S."/>
            <person name="Alm E.J."/>
            <person name="Polz M.F."/>
        </authorList>
    </citation>
    <scope>NUCLEOTIDE SEQUENCE [LARGE SCALE GENOMIC DNA]</scope>
    <source>
        <strain evidence="2 3">FF50</strain>
        <plasmid evidence="2 3">unnamed1</plasmid>
    </source>
</reference>
<feature type="transmembrane region" description="Helical" evidence="1">
    <location>
        <begin position="112"/>
        <end position="135"/>
    </location>
</feature>
<dbReference type="AlphaFoldDB" id="A0AAN1CU69"/>
<evidence type="ECO:0000256" key="1">
    <source>
        <dbReference type="SAM" id="Phobius"/>
    </source>
</evidence>
<sequence length="156" mass="17055">MSNSLFLGILAIVAAVAAYMLALKALSTITSGLLAERHRVNDLICEHVDPSKALTRTRYALFWLPFHTAIICKLVPNQTTAFIFPVACIALAIATIALLIDIKAGNRKLAIIARLYISMPIVLLGQILAIITNILSALPHSHRYQGNTNIVTWTPR</sequence>
<evidence type="ECO:0000313" key="3">
    <source>
        <dbReference type="Proteomes" id="UP000092018"/>
    </source>
</evidence>
<feature type="transmembrane region" description="Helical" evidence="1">
    <location>
        <begin position="6"/>
        <end position="27"/>
    </location>
</feature>
<keyword evidence="2" id="KW-0614">Plasmid</keyword>
<evidence type="ECO:0000313" key="2">
    <source>
        <dbReference type="EMBL" id="ANO35436.1"/>
    </source>
</evidence>
<keyword evidence="1" id="KW-1133">Transmembrane helix</keyword>
<dbReference type="Proteomes" id="UP000092018">
    <property type="component" value="Plasmid unnamed1"/>
</dbReference>
<dbReference type="EMBL" id="CP016179">
    <property type="protein sequence ID" value="ANO35436.1"/>
    <property type="molecule type" value="Genomic_DNA"/>
</dbReference>
<keyword evidence="1" id="KW-0472">Membrane</keyword>
<proteinExistence type="predicted"/>
<accession>A0AAN1CU69</accession>
<keyword evidence="1" id="KW-0812">Transmembrane</keyword>
<feature type="transmembrane region" description="Helical" evidence="1">
    <location>
        <begin position="82"/>
        <end position="100"/>
    </location>
</feature>
<dbReference type="RefSeq" id="WP_065211198.1">
    <property type="nucleotide sequence ID" value="NZ_CP016179.1"/>
</dbReference>
<protein>
    <submittedName>
        <fullName evidence="2">Uncharacterized protein</fullName>
    </submittedName>
</protein>